<comment type="caution">
    <text evidence="5">The sequence shown here is derived from an EMBL/GenBank/DDBJ whole genome shotgun (WGS) entry which is preliminary data.</text>
</comment>
<evidence type="ECO:0000256" key="1">
    <source>
        <dbReference type="PIRNR" id="PIRNR012524"/>
    </source>
</evidence>
<dbReference type="InterPro" id="IPR040764">
    <property type="entry name" value="CvfB_WH"/>
</dbReference>
<proteinExistence type="inferred from homology"/>
<accession>A0AAW6UB41</accession>
<dbReference type="PANTHER" id="PTHR37296">
    <property type="entry name" value="CONSERVED VIRULENCE FACTOR B"/>
    <property type="match status" value="1"/>
</dbReference>
<dbReference type="Pfam" id="PF13509">
    <property type="entry name" value="S1_2"/>
    <property type="match status" value="1"/>
</dbReference>
<dbReference type="Gene3D" id="1.10.10.10">
    <property type="entry name" value="Winged helix-like DNA-binding domain superfamily/Winged helix DNA-binding domain"/>
    <property type="match status" value="1"/>
</dbReference>
<gene>
    <name evidence="5" type="ORF">QJ521_04800</name>
</gene>
<feature type="domain" description="Conserved virulence factor B-like winged helix" evidence="3">
    <location>
        <begin position="223"/>
        <end position="278"/>
    </location>
</feature>
<evidence type="ECO:0000259" key="3">
    <source>
        <dbReference type="Pfam" id="PF17783"/>
    </source>
</evidence>
<dbReference type="Gene3D" id="2.40.50.140">
    <property type="entry name" value="Nucleic acid-binding proteins"/>
    <property type="match status" value="2"/>
</dbReference>
<organism evidence="5 6">
    <name type="scientific">Peloplasma aerotolerans</name>
    <dbReference type="NCBI Taxonomy" id="3044389"/>
    <lineage>
        <taxon>Bacteria</taxon>
        <taxon>Bacillati</taxon>
        <taxon>Mycoplasmatota</taxon>
        <taxon>Mollicutes</taxon>
        <taxon>Acholeplasmatales</taxon>
        <taxon>Acholeplasmataceae</taxon>
        <taxon>Peloplasma</taxon>
    </lineage>
</organism>
<reference evidence="5" key="1">
    <citation type="submission" date="2023-05" db="EMBL/GenBank/DDBJ databases">
        <title>Mariniplasma microaerophilum sp. nov., a novel anaerobic mollicute isolated from terrestrial mud volcano, Taman Peninsula, Russia.</title>
        <authorList>
            <person name="Khomyakova M.A."/>
            <person name="Merkel A.Y."/>
            <person name="Slobodkin A.I."/>
        </authorList>
    </citation>
    <scope>NUCLEOTIDE SEQUENCE</scope>
    <source>
        <strain evidence="5">M4Ah</strain>
    </source>
</reference>
<comment type="similarity">
    <text evidence="1">Belongs to the CvfB family.</text>
</comment>
<dbReference type="PANTHER" id="PTHR37296:SF1">
    <property type="entry name" value="CONSERVED VIRULENCE FACTOR B"/>
    <property type="match status" value="1"/>
</dbReference>
<dbReference type="InterPro" id="IPR039566">
    <property type="entry name" value="CvfB_S1_st"/>
</dbReference>
<dbReference type="EMBL" id="JASCXW010000012">
    <property type="protein sequence ID" value="MDI6452874.1"/>
    <property type="molecule type" value="Genomic_DNA"/>
</dbReference>
<evidence type="ECO:0000259" key="2">
    <source>
        <dbReference type="Pfam" id="PF13509"/>
    </source>
</evidence>
<evidence type="ECO:0000259" key="4">
    <source>
        <dbReference type="Pfam" id="PF21191"/>
    </source>
</evidence>
<dbReference type="InterPro" id="IPR048588">
    <property type="entry name" value="CvfB_S1_2nd"/>
</dbReference>
<dbReference type="RefSeq" id="WP_282839298.1">
    <property type="nucleotide sequence ID" value="NZ_JASCXW010000012.1"/>
</dbReference>
<evidence type="ECO:0000313" key="6">
    <source>
        <dbReference type="Proteomes" id="UP001431532"/>
    </source>
</evidence>
<dbReference type="PIRSF" id="PIRSF012524">
    <property type="entry name" value="YitL_S1"/>
    <property type="match status" value="1"/>
</dbReference>
<dbReference type="InterPro" id="IPR014464">
    <property type="entry name" value="CvfB_fam"/>
</dbReference>
<sequence length="281" mass="31895">MSLNIGEVNNLVVNRKTDIGYMLDSDEGEVFLHNNESLHEDLKPGQAVEAFLYFDQKARLAATLKKPYITVSQPGFLTISDVHESLGVFLDMGIAKELLLSADDLPFNKEEWPRVGDILFVSIKVKSKFVAKIASKEEVNLKPEEPLNLKDKVLARVQRIGKEGVNLLTPDGHWIFVHHSLYRETLRYGQEVSVKVVYHSDKGYTGSLAPQKEVARFDDANIILSYLIRNQGEMKLTANSTPEEILEVFNMSKKAFKRAIGNLYRERKIDFVDDKTVLVKQ</sequence>
<dbReference type="Pfam" id="PF17783">
    <property type="entry name" value="WHD_CvfB"/>
    <property type="match status" value="1"/>
</dbReference>
<keyword evidence="6" id="KW-1185">Reference proteome</keyword>
<dbReference type="Pfam" id="PF21191">
    <property type="entry name" value="CvfB_1st"/>
    <property type="match status" value="1"/>
</dbReference>
<dbReference type="Proteomes" id="UP001431532">
    <property type="component" value="Unassembled WGS sequence"/>
</dbReference>
<dbReference type="AlphaFoldDB" id="A0AAW6UB41"/>
<dbReference type="InterPro" id="IPR036388">
    <property type="entry name" value="WH-like_DNA-bd_sf"/>
</dbReference>
<dbReference type="InterPro" id="IPR012340">
    <property type="entry name" value="NA-bd_OB-fold"/>
</dbReference>
<feature type="domain" description="Conserved virulence factor B second S1" evidence="4">
    <location>
        <begin position="75"/>
        <end position="128"/>
    </location>
</feature>
<protein>
    <submittedName>
        <fullName evidence="5">S1-like domain-containing RNA-binding protein</fullName>
    </submittedName>
</protein>
<evidence type="ECO:0000313" key="5">
    <source>
        <dbReference type="EMBL" id="MDI6452874.1"/>
    </source>
</evidence>
<feature type="domain" description="Conserved virulence factor B first S1" evidence="2">
    <location>
        <begin position="5"/>
        <end position="65"/>
    </location>
</feature>
<name>A0AAW6UB41_9MOLU</name>